<accession>A0A9Q1ELU7</accession>
<keyword evidence="3" id="KW-1185">Reference proteome</keyword>
<evidence type="ECO:0000313" key="3">
    <source>
        <dbReference type="Proteomes" id="UP001152622"/>
    </source>
</evidence>
<evidence type="ECO:0000256" key="1">
    <source>
        <dbReference type="SAM" id="MobiDB-lite"/>
    </source>
</evidence>
<proteinExistence type="predicted"/>
<feature type="compositionally biased region" description="Basic and acidic residues" evidence="1">
    <location>
        <begin position="1"/>
        <end position="10"/>
    </location>
</feature>
<name>A0A9Q1ELU7_SYNKA</name>
<gene>
    <name evidence="2" type="ORF">SKAU_G00335070</name>
</gene>
<dbReference type="AlphaFoldDB" id="A0A9Q1ELU7"/>
<organism evidence="2 3">
    <name type="scientific">Synaphobranchus kaupii</name>
    <name type="common">Kaup's arrowtooth eel</name>
    <dbReference type="NCBI Taxonomy" id="118154"/>
    <lineage>
        <taxon>Eukaryota</taxon>
        <taxon>Metazoa</taxon>
        <taxon>Chordata</taxon>
        <taxon>Craniata</taxon>
        <taxon>Vertebrata</taxon>
        <taxon>Euteleostomi</taxon>
        <taxon>Actinopterygii</taxon>
        <taxon>Neopterygii</taxon>
        <taxon>Teleostei</taxon>
        <taxon>Anguilliformes</taxon>
        <taxon>Synaphobranchidae</taxon>
        <taxon>Synaphobranchus</taxon>
    </lineage>
</organism>
<dbReference type="Proteomes" id="UP001152622">
    <property type="component" value="Chromosome 15"/>
</dbReference>
<dbReference type="EMBL" id="JAINUF010000015">
    <property type="protein sequence ID" value="KAJ8341216.1"/>
    <property type="molecule type" value="Genomic_DNA"/>
</dbReference>
<evidence type="ECO:0000313" key="2">
    <source>
        <dbReference type="EMBL" id="KAJ8341216.1"/>
    </source>
</evidence>
<sequence>MSNRSDEPARPESPACHKAFSSRGPLSVHLSGHPPVTPSAGQWLRSQHRGGPFLGQAVTEMRSDTAPSSAGGLHQFTGAGPGINLDMN</sequence>
<feature type="region of interest" description="Disordered" evidence="1">
    <location>
        <begin position="1"/>
        <end position="88"/>
    </location>
</feature>
<protein>
    <submittedName>
        <fullName evidence="2">Uncharacterized protein</fullName>
    </submittedName>
</protein>
<reference evidence="2" key="1">
    <citation type="journal article" date="2023" name="Science">
        <title>Genome structures resolve the early diversification of teleost fishes.</title>
        <authorList>
            <person name="Parey E."/>
            <person name="Louis A."/>
            <person name="Montfort J."/>
            <person name="Bouchez O."/>
            <person name="Roques C."/>
            <person name="Iampietro C."/>
            <person name="Lluch J."/>
            <person name="Castinel A."/>
            <person name="Donnadieu C."/>
            <person name="Desvignes T."/>
            <person name="Floi Bucao C."/>
            <person name="Jouanno E."/>
            <person name="Wen M."/>
            <person name="Mejri S."/>
            <person name="Dirks R."/>
            <person name="Jansen H."/>
            <person name="Henkel C."/>
            <person name="Chen W.J."/>
            <person name="Zahm M."/>
            <person name="Cabau C."/>
            <person name="Klopp C."/>
            <person name="Thompson A.W."/>
            <person name="Robinson-Rechavi M."/>
            <person name="Braasch I."/>
            <person name="Lecointre G."/>
            <person name="Bobe J."/>
            <person name="Postlethwait J.H."/>
            <person name="Berthelot C."/>
            <person name="Roest Crollius H."/>
            <person name="Guiguen Y."/>
        </authorList>
    </citation>
    <scope>NUCLEOTIDE SEQUENCE</scope>
    <source>
        <strain evidence="2">WJC10195</strain>
    </source>
</reference>
<comment type="caution">
    <text evidence="2">The sequence shown here is derived from an EMBL/GenBank/DDBJ whole genome shotgun (WGS) entry which is preliminary data.</text>
</comment>